<feature type="active site" description="Proton donor" evidence="6">
    <location>
        <position position="553"/>
    </location>
</feature>
<dbReference type="Pfam" id="PF02065">
    <property type="entry name" value="Melibiase"/>
    <property type="match status" value="1"/>
</dbReference>
<dbReference type="Gene3D" id="2.70.98.60">
    <property type="entry name" value="alpha-galactosidase from lactobacil brevis"/>
    <property type="match status" value="1"/>
</dbReference>
<dbReference type="InterPro" id="IPR002252">
    <property type="entry name" value="Glyco_hydro_36"/>
</dbReference>
<evidence type="ECO:0000313" key="11">
    <source>
        <dbReference type="EMBL" id="TLU96359.1"/>
    </source>
</evidence>
<dbReference type="InterPro" id="IPR013785">
    <property type="entry name" value="Aldolase_TIM"/>
</dbReference>
<accession>A0A5R9KJQ9</accession>
<dbReference type="InterPro" id="IPR000111">
    <property type="entry name" value="Glyco_hydro_27/36_CS"/>
</dbReference>
<dbReference type="InterPro" id="IPR013780">
    <property type="entry name" value="Glyco_hydro_b"/>
</dbReference>
<evidence type="ECO:0000256" key="6">
    <source>
        <dbReference type="PIRSR" id="PIRSR005536-1"/>
    </source>
</evidence>
<sequence>MHKNHLVVYKKFIYSIFLILGGAASIAQNAPVIIPIETRQNALVLQTDKENHLGIIYFGKKLSQATEYNLIPSQSRQHDGNAGIYNSAYTPAGTWSVSEPALQLTHGDGNKSLDLVYVSHKTAKENDNVAVTSIVLKDPVYAVEVTLFYKTYIQENVVEQWSVIRSDEKKPVTLEKYASANLYFIAKDYYLTHYNGTWAKEMNPEEELLTAGIRVLDSKLGTRANLFQPPSFSLSFDKPATETEGKVLLGTLAWSGNFKMEFEVDSYHNLRLIAGINPFASEYPLAAKQEFKTPSFIYTFSENGKGDASRNLHNWARKYRILDGEGTRMTLLNNWEATYFDFNQDKLAELFKDGKKLGVDLFLLDDGWFANKYPRNSDGAGLGDWQENVKKLPNGIGYLVKEAQKTGIKFGIWVEPEMVNPKSELYEKHPNWVIKQPQRPEHYMRNQLPLDLSNPEVQDFVYGILDKLFTENPDIAYIKWDCNAVTFNAYSPYLEKTKQMQSRLYVDYVKGLYKVLEKLRAKYPKVPMMLCSGGGGRADYEALKYFTEFWPSDNTDPLERVFMQWEYSYFFPAITQSAHVTDWGKQPLKFRTDVAMMGRLGYDIVVGHLNEKDFKFSQQAVSTYNAVKDIIFQGDLFRLVDPKKNDYAALMFAAKNKSKAILFSYLVGNRNGDGSDTPIRLQGLDPSKNYKVKELNLYPDTKSAIKEDQTYSGEYLMTAGFNPVVNARRTSVVIEIEAM</sequence>
<evidence type="ECO:0000313" key="12">
    <source>
        <dbReference type="Proteomes" id="UP000309788"/>
    </source>
</evidence>
<dbReference type="PRINTS" id="PR00743">
    <property type="entry name" value="GLHYDRLASE36"/>
</dbReference>
<dbReference type="Pfam" id="PF16874">
    <property type="entry name" value="Glyco_hydro_36C"/>
    <property type="match status" value="1"/>
</dbReference>
<dbReference type="Pfam" id="PF16875">
    <property type="entry name" value="Glyco_hydro_36N"/>
    <property type="match status" value="1"/>
</dbReference>
<name>A0A5R9KJQ9_9BACT</name>
<feature type="domain" description="Glycosyl hydrolase family 36 N-terminal" evidence="10">
    <location>
        <begin position="51"/>
        <end position="286"/>
    </location>
</feature>
<dbReference type="Gene3D" id="2.60.40.1180">
    <property type="entry name" value="Golgi alpha-mannosidase II"/>
    <property type="match status" value="1"/>
</dbReference>
<dbReference type="PANTHER" id="PTHR43053:SF3">
    <property type="entry name" value="ALPHA-GALACTOSIDASE C-RELATED"/>
    <property type="match status" value="1"/>
</dbReference>
<dbReference type="GO" id="GO:0016052">
    <property type="term" value="P:carbohydrate catabolic process"/>
    <property type="evidence" value="ECO:0007669"/>
    <property type="project" value="InterPro"/>
</dbReference>
<evidence type="ECO:0000259" key="9">
    <source>
        <dbReference type="Pfam" id="PF16874"/>
    </source>
</evidence>
<dbReference type="OrthoDB" id="9758822at2"/>
<feature type="binding site" evidence="7">
    <location>
        <position position="553"/>
    </location>
    <ligand>
        <name>substrate</name>
    </ligand>
</feature>
<dbReference type="EC" id="3.2.1.22" evidence="2 5"/>
<dbReference type="EMBL" id="VCEI01000011">
    <property type="protein sequence ID" value="TLU96359.1"/>
    <property type="molecule type" value="Genomic_DNA"/>
</dbReference>
<feature type="domain" description="Glycosyl hydrolase family 36 C-terminal" evidence="9">
    <location>
        <begin position="648"/>
        <end position="734"/>
    </location>
</feature>
<evidence type="ECO:0000259" key="10">
    <source>
        <dbReference type="Pfam" id="PF16875"/>
    </source>
</evidence>
<gene>
    <name evidence="11" type="ORF">FEM55_04270</name>
</gene>
<dbReference type="InterPro" id="IPR038417">
    <property type="entry name" value="Alpga-gal_N_sf"/>
</dbReference>
<keyword evidence="3 5" id="KW-0378">Hydrolase</keyword>
<feature type="binding site" evidence="7">
    <location>
        <position position="531"/>
    </location>
    <ligand>
        <name>substrate</name>
    </ligand>
</feature>
<dbReference type="CDD" id="cd14791">
    <property type="entry name" value="GH36"/>
    <property type="match status" value="1"/>
</dbReference>
<feature type="binding site" evidence="7">
    <location>
        <position position="445"/>
    </location>
    <ligand>
        <name>substrate</name>
    </ligand>
</feature>
<organism evidence="11 12">
    <name type="scientific">Dyadobacter sediminis</name>
    <dbReference type="NCBI Taxonomy" id="1493691"/>
    <lineage>
        <taxon>Bacteria</taxon>
        <taxon>Pseudomonadati</taxon>
        <taxon>Bacteroidota</taxon>
        <taxon>Cytophagia</taxon>
        <taxon>Cytophagales</taxon>
        <taxon>Spirosomataceae</taxon>
        <taxon>Dyadobacter</taxon>
    </lineage>
</organism>
<dbReference type="PANTHER" id="PTHR43053">
    <property type="entry name" value="GLYCOSIDASE FAMILY 31"/>
    <property type="match status" value="1"/>
</dbReference>
<keyword evidence="8" id="KW-0812">Transmembrane</keyword>
<comment type="caution">
    <text evidence="11">The sequence shown here is derived from an EMBL/GenBank/DDBJ whole genome shotgun (WGS) entry which is preliminary data.</text>
</comment>
<dbReference type="InterPro" id="IPR031705">
    <property type="entry name" value="Glyco_hydro_36_C"/>
</dbReference>
<dbReference type="PIRSF" id="PIRSF005536">
    <property type="entry name" value="Agal"/>
    <property type="match status" value="1"/>
</dbReference>
<feature type="binding site" evidence="7">
    <location>
        <begin position="479"/>
        <end position="483"/>
    </location>
    <ligand>
        <name>substrate</name>
    </ligand>
</feature>
<reference evidence="11 12" key="1">
    <citation type="submission" date="2019-05" db="EMBL/GenBank/DDBJ databases">
        <authorList>
            <person name="Qu J.-H."/>
        </authorList>
    </citation>
    <scope>NUCLEOTIDE SEQUENCE [LARGE SCALE GENOMIC DNA]</scope>
    <source>
        <strain evidence="11 12">Z12</strain>
    </source>
</reference>
<feature type="binding site" evidence="7">
    <location>
        <begin position="365"/>
        <end position="366"/>
    </location>
    <ligand>
        <name>substrate</name>
    </ligand>
</feature>
<dbReference type="Proteomes" id="UP000309788">
    <property type="component" value="Unassembled WGS sequence"/>
</dbReference>
<dbReference type="GO" id="GO:0004557">
    <property type="term" value="F:alpha-galactosidase activity"/>
    <property type="evidence" value="ECO:0007669"/>
    <property type="project" value="UniProtKB-UniRule"/>
</dbReference>
<keyword evidence="12" id="KW-1185">Reference proteome</keyword>
<feature type="binding site" evidence="7">
    <location>
        <position position="198"/>
    </location>
    <ligand>
        <name>substrate</name>
    </ligand>
</feature>
<evidence type="ECO:0000256" key="7">
    <source>
        <dbReference type="PIRSR" id="PIRSR005536-2"/>
    </source>
</evidence>
<comment type="catalytic activity">
    <reaction evidence="1 5">
        <text>Hydrolysis of terminal, non-reducing alpha-D-galactose residues in alpha-D-galactosides, including galactose oligosaccharides, galactomannans and galactolipids.</text>
        <dbReference type="EC" id="3.2.1.22"/>
    </reaction>
</comment>
<evidence type="ECO:0000256" key="1">
    <source>
        <dbReference type="ARBA" id="ARBA00001255"/>
    </source>
</evidence>
<keyword evidence="4 5" id="KW-0326">Glycosidase</keyword>
<dbReference type="FunFam" id="3.20.20.70:FF:000118">
    <property type="entry name" value="Alpha-galactosidase"/>
    <property type="match status" value="1"/>
</dbReference>
<dbReference type="InterPro" id="IPR050985">
    <property type="entry name" value="Alpha-glycosidase_related"/>
</dbReference>
<evidence type="ECO:0000256" key="5">
    <source>
        <dbReference type="PIRNR" id="PIRNR005536"/>
    </source>
</evidence>
<protein>
    <recommendedName>
        <fullName evidence="2 5">Alpha-galactosidase</fullName>
        <ecNumber evidence="2 5">3.2.1.22</ecNumber>
    </recommendedName>
</protein>
<keyword evidence="8" id="KW-1133">Transmembrane helix</keyword>
<comment type="similarity">
    <text evidence="5">Belongs to the glycosyl hydrolase.</text>
</comment>
<feature type="active site" description="Nucleophile" evidence="6">
    <location>
        <position position="481"/>
    </location>
</feature>
<evidence type="ECO:0000256" key="2">
    <source>
        <dbReference type="ARBA" id="ARBA00012755"/>
    </source>
</evidence>
<dbReference type="AlphaFoldDB" id="A0A5R9KJQ9"/>
<feature type="transmembrane region" description="Helical" evidence="8">
    <location>
        <begin position="12"/>
        <end position="34"/>
    </location>
</feature>
<keyword evidence="8" id="KW-0472">Membrane</keyword>
<dbReference type="PROSITE" id="PS00512">
    <property type="entry name" value="ALPHA_GALACTOSIDASE"/>
    <property type="match status" value="1"/>
</dbReference>
<dbReference type="InterPro" id="IPR017853">
    <property type="entry name" value="GH"/>
</dbReference>
<dbReference type="InterPro" id="IPR031704">
    <property type="entry name" value="Glyco_hydro_36_N"/>
</dbReference>
<proteinExistence type="inferred from homology"/>
<evidence type="ECO:0000256" key="3">
    <source>
        <dbReference type="ARBA" id="ARBA00022801"/>
    </source>
</evidence>
<evidence type="ECO:0000256" key="8">
    <source>
        <dbReference type="SAM" id="Phobius"/>
    </source>
</evidence>
<evidence type="ECO:0000256" key="4">
    <source>
        <dbReference type="ARBA" id="ARBA00023295"/>
    </source>
</evidence>
<dbReference type="SUPFAM" id="SSF51445">
    <property type="entry name" value="(Trans)glycosidases"/>
    <property type="match status" value="1"/>
</dbReference>
<dbReference type="Gene3D" id="3.20.20.70">
    <property type="entry name" value="Aldolase class I"/>
    <property type="match status" value="1"/>
</dbReference>